<keyword evidence="3" id="KW-1185">Reference proteome</keyword>
<dbReference type="Proteomes" id="UP000054485">
    <property type="component" value="Unassembled WGS sequence"/>
</dbReference>
<reference evidence="3" key="2">
    <citation type="submission" date="2015-01" db="EMBL/GenBank/DDBJ databases">
        <title>Evolutionary Origins and Diversification of the Mycorrhizal Mutualists.</title>
        <authorList>
            <consortium name="DOE Joint Genome Institute"/>
            <consortium name="Mycorrhizal Genomics Consortium"/>
            <person name="Kohler A."/>
            <person name="Kuo A."/>
            <person name="Nagy L.G."/>
            <person name="Floudas D."/>
            <person name="Copeland A."/>
            <person name="Barry K.W."/>
            <person name="Cichocki N."/>
            <person name="Veneault-Fourrey C."/>
            <person name="LaButti K."/>
            <person name="Lindquist E.A."/>
            <person name="Lipzen A."/>
            <person name="Lundell T."/>
            <person name="Morin E."/>
            <person name="Murat C."/>
            <person name="Riley R."/>
            <person name="Ohm R."/>
            <person name="Sun H."/>
            <person name="Tunlid A."/>
            <person name="Henrissat B."/>
            <person name="Grigoriev I.V."/>
            <person name="Hibbett D.S."/>
            <person name="Martin F."/>
        </authorList>
    </citation>
    <scope>NUCLEOTIDE SEQUENCE [LARGE SCALE GENOMIC DNA]</scope>
    <source>
        <strain evidence="3">UH-Slu-Lm8-n1</strain>
    </source>
</reference>
<evidence type="ECO:0000313" key="3">
    <source>
        <dbReference type="Proteomes" id="UP000054485"/>
    </source>
</evidence>
<dbReference type="OrthoDB" id="2711818at2759"/>
<proteinExistence type="predicted"/>
<sequence>MLTEYECTLPSLGPSFMWSSSLSRQCSSLSAGISPPSSVPSLSAYSGLFHFTWLLSIALLIFIIVSPSYLWWLEDDQLFRIKGAQLLHHIHSFTTIFICNSSTQSLPKSLHSAGISMSIKLDTLDITCSSLIPSSAIFRYVLHFTLTSRSGRISLKEWATDILSVTSDGFLAAAKSEEGRSNTQTEHGDQTFVPLAFIARI</sequence>
<accession>A0A0D0AER5</accession>
<feature type="transmembrane region" description="Helical" evidence="1">
    <location>
        <begin position="51"/>
        <end position="72"/>
    </location>
</feature>
<keyword evidence="1" id="KW-0472">Membrane</keyword>
<keyword evidence="1" id="KW-1133">Transmembrane helix</keyword>
<dbReference type="AlphaFoldDB" id="A0A0D0AER5"/>
<dbReference type="HOGENOM" id="CLU_1361213_0_0_1"/>
<name>A0A0D0AER5_9AGAM</name>
<dbReference type="InParanoid" id="A0A0D0AER5"/>
<organism evidence="2 3">
    <name type="scientific">Suillus luteus UH-Slu-Lm8-n1</name>
    <dbReference type="NCBI Taxonomy" id="930992"/>
    <lineage>
        <taxon>Eukaryota</taxon>
        <taxon>Fungi</taxon>
        <taxon>Dikarya</taxon>
        <taxon>Basidiomycota</taxon>
        <taxon>Agaricomycotina</taxon>
        <taxon>Agaricomycetes</taxon>
        <taxon>Agaricomycetidae</taxon>
        <taxon>Boletales</taxon>
        <taxon>Suillineae</taxon>
        <taxon>Suillaceae</taxon>
        <taxon>Suillus</taxon>
    </lineage>
</organism>
<gene>
    <name evidence="2" type="ORF">CY34DRAFT_283631</name>
</gene>
<evidence type="ECO:0000313" key="2">
    <source>
        <dbReference type="EMBL" id="KIK40191.1"/>
    </source>
</evidence>
<dbReference type="EMBL" id="KN835312">
    <property type="protein sequence ID" value="KIK40191.1"/>
    <property type="molecule type" value="Genomic_DNA"/>
</dbReference>
<evidence type="ECO:0000256" key="1">
    <source>
        <dbReference type="SAM" id="Phobius"/>
    </source>
</evidence>
<keyword evidence="1" id="KW-0812">Transmembrane</keyword>
<reference evidence="2 3" key="1">
    <citation type="submission" date="2014-04" db="EMBL/GenBank/DDBJ databases">
        <authorList>
            <consortium name="DOE Joint Genome Institute"/>
            <person name="Kuo A."/>
            <person name="Ruytinx J."/>
            <person name="Rineau F."/>
            <person name="Colpaert J."/>
            <person name="Kohler A."/>
            <person name="Nagy L.G."/>
            <person name="Floudas D."/>
            <person name="Copeland A."/>
            <person name="Barry K.W."/>
            <person name="Cichocki N."/>
            <person name="Veneault-Fourrey C."/>
            <person name="LaButti K."/>
            <person name="Lindquist E.A."/>
            <person name="Lipzen A."/>
            <person name="Lundell T."/>
            <person name="Morin E."/>
            <person name="Murat C."/>
            <person name="Sun H."/>
            <person name="Tunlid A."/>
            <person name="Henrissat B."/>
            <person name="Grigoriev I.V."/>
            <person name="Hibbett D.S."/>
            <person name="Martin F."/>
            <person name="Nordberg H.P."/>
            <person name="Cantor M.N."/>
            <person name="Hua S.X."/>
        </authorList>
    </citation>
    <scope>NUCLEOTIDE SEQUENCE [LARGE SCALE GENOMIC DNA]</scope>
    <source>
        <strain evidence="2 3">UH-Slu-Lm8-n1</strain>
    </source>
</reference>
<protein>
    <submittedName>
        <fullName evidence="2">Uncharacterized protein</fullName>
    </submittedName>
</protein>